<dbReference type="EMBL" id="JAGGDJ010000005">
    <property type="protein sequence ID" value="MBO7744747.1"/>
    <property type="molecule type" value="Genomic_DNA"/>
</dbReference>
<dbReference type="RefSeq" id="WP_208847678.1">
    <property type="nucleotide sequence ID" value="NZ_JAGGDJ010000005.1"/>
</dbReference>
<evidence type="ECO:0000313" key="1">
    <source>
        <dbReference type="EMBL" id="MBO7744747.1"/>
    </source>
</evidence>
<name>A0ABS3W8Z0_9BACL</name>
<dbReference type="InterPro" id="IPR035986">
    <property type="entry name" value="PKD_dom_sf"/>
</dbReference>
<gene>
    <name evidence="1" type="ORF">I8J29_11100</name>
</gene>
<comment type="caution">
    <text evidence="1">The sequence shown here is derived from an EMBL/GenBank/DDBJ whole genome shotgun (WGS) entry which is preliminary data.</text>
</comment>
<organism evidence="1 2">
    <name type="scientific">Paenibacillus artemisiicola</name>
    <dbReference type="NCBI Taxonomy" id="1172618"/>
    <lineage>
        <taxon>Bacteria</taxon>
        <taxon>Bacillati</taxon>
        <taxon>Bacillota</taxon>
        <taxon>Bacilli</taxon>
        <taxon>Bacillales</taxon>
        <taxon>Paenibacillaceae</taxon>
        <taxon>Paenibacillus</taxon>
    </lineage>
</organism>
<dbReference type="Proteomes" id="UP000670947">
    <property type="component" value="Unassembled WGS sequence"/>
</dbReference>
<dbReference type="SUPFAM" id="SSF49299">
    <property type="entry name" value="PKD domain"/>
    <property type="match status" value="1"/>
</dbReference>
<dbReference type="Gene3D" id="2.60.120.560">
    <property type="entry name" value="Exo-inulinase, domain 1"/>
    <property type="match status" value="1"/>
</dbReference>
<proteinExistence type="predicted"/>
<keyword evidence="2" id="KW-1185">Reference proteome</keyword>
<dbReference type="Gene3D" id="2.60.40.10">
    <property type="entry name" value="Immunoglobulins"/>
    <property type="match status" value="3"/>
</dbReference>
<accession>A0ABS3W8Z0</accession>
<reference evidence="1 2" key="1">
    <citation type="submission" date="2021-03" db="EMBL/GenBank/DDBJ databases">
        <title>Paenibacillus artemisicola MWE-103 whole genome sequence.</title>
        <authorList>
            <person name="Ham Y.J."/>
        </authorList>
    </citation>
    <scope>NUCLEOTIDE SEQUENCE [LARGE SCALE GENOMIC DNA]</scope>
    <source>
        <strain evidence="1 2">MWE-103</strain>
    </source>
</reference>
<protein>
    <submittedName>
        <fullName evidence="1">Uncharacterized protein</fullName>
    </submittedName>
</protein>
<sequence>MLFTFELNGYMEVHHYTTDGANIDSAFPDQSADLAGSPKTLIPAASPSYEYVGYKKSTVGPPSGGSIATGSPPTVTYDATYDTYYLNLYYAKKADGQAIVRHVTRDGNSLDGTIFAEKTEPLTRGEPYSPSHPSASGYTYAGYVKSTAGSPPSAFGNPTSGEYGIGAFDGSFKTLYLYYVYDAPLAAGEINIRHMVREGPGGTYALAKQQTIPVASLPHSASYSYDASYGTFIGSNLSYVAYSATETPKTGQSVSLNATTSKAYVSFFYVKPLSFTGDFDVLPPTLPYKASFTLHPKNFQLKGCTYLSHRFKIERNGTWTGNPVSGQTADSTFSFGNYPWVIGVGVHDVYMQIVTSCGTSDWIGPKPLTVTGPEVNSPPTFAIGFVDPGQPAKPLHQAVEGTTLDLIYINDPTVPTPSDPDGDTIYFMGFDFAAGSPFVQSIPSKSIAFVDGQHHLKMDTLGYQYVCAQMRDEWGATASACTYIEVVPKNPVPVIDCPPTVIANHPIAAGAINGSRSYSPISYLQIDHSRDEWANKQTSYPNPGMTDITVQVSLSVYDDTGLKSLAPATCTIIVKPDMPPVAKLVVPPLSVRGTQLDLLNKSTSPDADAIVTAVYQYKYDANNNGFADEAWKTVGGTLAKLTFTPTKVGKYLFYVKVTEEYGQWDDTASDPPASLTLDVVNNAPEVSFAMEGNNPNPNLDPYTRIQPVEMVKWPVYVPGTNTLVYNASNLWRTSAGSMIGGEGRNFGRQSDEAYTYNVTRYSQTLSSFQAYPLTNNGYGSNELNPWRSTLQSAVVTNLLNKEGNGLLTWYNDPPKIRSTKKLLIYDYHYRTSSYNNGHVTYYYDDEIIALDPHKLSPIKDVFGQWGSVSQAYTNGDPNAYVLTNSSFNSRTVNFLSAGTLKTNIPVIVTSVPDFELADQYLYMKRNWSYGNGQSVTDIGVFDARTGQELSSTFANPTIDQGEQNTSIGNMDFCGVQGSSVVLCNNTSTATERHYKLTRDMALMELPAWTPPAPVNPAIKTMTSPSYTSIASMTDAAGNSYRYEAYYNQGYNSGYYDLNVTKYNVDYTLAWRQYIGDSIRNDAAVQGQQIGTTPQNSFLTAYSYPEIKSGFYFNPAKNELYAKVYYDHTRPGDVLPMLYERVYVLNTGTGAVKRKADSLNGDDLSMYHYGGSDFGAYTQYSTDFAGNLTPKSRLSQTADGYRTSLDRSNGATCDAGGGTMYSIYGRSKVIDSAGNTAGSVLTGCNYSPSPIYGAYYMDGVYVTLSQGRPTTGSDSGTYSNTMSMTVSVGPPTTNPLIVKPFTSGQFYSPFSLSDDEVKFNFKIDDVDYDNEWLGFSFRMKDRQNGYALETDANKIELVKYAAGARTVLKSQSYPLLSQKTYAVKLQMNASRFAVFLDNTPLFVADDDTYAAGRFGYFSNKSFVTFSGLAYKPLEQSDVWSDQYAIWDEGSAKAEIQYNNIAFSDPENDPPAGGVYDWSVKHTVRFIHNQGVSTLNGKTFHNAQLTFDKVGDYVVALKAKDDPNPDYLWPDDTFAEYRKSSNEFTQKITVHRRPLAKFTLASDAQHKILWTDYSYDPDRYFSSTDYSAEATGIDYKATKGILQKRFYYVTPSGAYKETKLTAPQELGTYEVGMAVADEYGAWSDWYVVLLPVTDLAPPNAPPVPGFTSDRVNTFRGVPVTFDSAAHDAEDGDRTKLPHAYYLSNAAAGGAETFANDSRTSWTKSFSSLGSFRVRQVVTDSEGASAEYSLQVNVVNQKPGAAIGVPESADQSNPTKLTVLRPDFQWDYRDADGDGQAQFQVKIYQYGGVPQYDSGVKFSGAEDWVPGADLPEHVNLYVIVRVFDGYDWSDYSAPRYFYIETNRPPSADFDWSPKPVYEGDAVTLSQTVDDPDRDSLSVQYAVKDPGGAETAYPYTLSPPYASAGPRLNGMKPGTYVVRMTVSDGKAPPVTVTKSIVVLPLAVTGQVKHTDEWNERRIASNLKAGGDAEHPRPYRVFWSGERFLLGAATTDTLTTTDAVEVKATMGDTTVSLTPRDAARTSWSGDMWKSEFERLPDGPLTFAFKAVYSNGTVKTATVTVEIAGSVQQTVGVHRRN</sequence>
<dbReference type="InterPro" id="IPR013783">
    <property type="entry name" value="Ig-like_fold"/>
</dbReference>
<evidence type="ECO:0000313" key="2">
    <source>
        <dbReference type="Proteomes" id="UP000670947"/>
    </source>
</evidence>